<gene>
    <name evidence="1" type="ORF">Bca52824_026835</name>
</gene>
<evidence type="ECO:0000313" key="2">
    <source>
        <dbReference type="Proteomes" id="UP000886595"/>
    </source>
</evidence>
<reference evidence="1 2" key="1">
    <citation type="submission" date="2020-02" db="EMBL/GenBank/DDBJ databases">
        <authorList>
            <person name="Ma Q."/>
            <person name="Huang Y."/>
            <person name="Song X."/>
            <person name="Pei D."/>
        </authorList>
    </citation>
    <scope>NUCLEOTIDE SEQUENCE [LARGE SCALE GENOMIC DNA]</scope>
    <source>
        <strain evidence="1">Sxm20200214</strain>
        <tissue evidence="1">Leaf</tissue>
    </source>
</reference>
<evidence type="ECO:0000313" key="1">
    <source>
        <dbReference type="EMBL" id="KAG2307087.1"/>
    </source>
</evidence>
<dbReference type="EMBL" id="JAAMPC010000006">
    <property type="protein sequence ID" value="KAG2307087.1"/>
    <property type="molecule type" value="Genomic_DNA"/>
</dbReference>
<keyword evidence="2" id="KW-1185">Reference proteome</keyword>
<accession>A0A8X7SIT8</accession>
<proteinExistence type="predicted"/>
<organism evidence="1 2">
    <name type="scientific">Brassica carinata</name>
    <name type="common">Ethiopian mustard</name>
    <name type="synonym">Abyssinian cabbage</name>
    <dbReference type="NCBI Taxonomy" id="52824"/>
    <lineage>
        <taxon>Eukaryota</taxon>
        <taxon>Viridiplantae</taxon>
        <taxon>Streptophyta</taxon>
        <taxon>Embryophyta</taxon>
        <taxon>Tracheophyta</taxon>
        <taxon>Spermatophyta</taxon>
        <taxon>Magnoliopsida</taxon>
        <taxon>eudicotyledons</taxon>
        <taxon>Gunneridae</taxon>
        <taxon>Pentapetalae</taxon>
        <taxon>rosids</taxon>
        <taxon>malvids</taxon>
        <taxon>Brassicales</taxon>
        <taxon>Brassicaceae</taxon>
        <taxon>Brassiceae</taxon>
        <taxon>Brassica</taxon>
    </lineage>
</organism>
<comment type="caution">
    <text evidence="1">The sequence shown here is derived from an EMBL/GenBank/DDBJ whole genome shotgun (WGS) entry which is preliminary data.</text>
</comment>
<dbReference type="Proteomes" id="UP000886595">
    <property type="component" value="Unassembled WGS sequence"/>
</dbReference>
<name>A0A8X7SIT8_BRACI</name>
<sequence length="93" mass="10085">MGKRSGPCGSERCWSRSGNVLRRGTDRWVWTDDILKKDRQAMGSSTDAWDSRELVGSVTGSGALSMASVLSVLDGWLETKPSLFVLGHVVMVG</sequence>
<protein>
    <submittedName>
        <fullName evidence="1">Uncharacterized protein</fullName>
    </submittedName>
</protein>
<dbReference type="AlphaFoldDB" id="A0A8X7SIT8"/>